<dbReference type="InterPro" id="IPR036866">
    <property type="entry name" value="RibonucZ/Hydroxyglut_hydro"/>
</dbReference>
<organism evidence="3 4">
    <name type="scientific">Anaeromyxobacter dehalogenans (strain 2CP-C)</name>
    <dbReference type="NCBI Taxonomy" id="290397"/>
    <lineage>
        <taxon>Bacteria</taxon>
        <taxon>Pseudomonadati</taxon>
        <taxon>Myxococcota</taxon>
        <taxon>Myxococcia</taxon>
        <taxon>Myxococcales</taxon>
        <taxon>Cystobacterineae</taxon>
        <taxon>Anaeromyxobacteraceae</taxon>
        <taxon>Anaeromyxobacter</taxon>
    </lineage>
</organism>
<evidence type="ECO:0000256" key="1">
    <source>
        <dbReference type="SAM" id="MobiDB-lite"/>
    </source>
</evidence>
<evidence type="ECO:0000259" key="2">
    <source>
        <dbReference type="Pfam" id="PF00753"/>
    </source>
</evidence>
<dbReference type="HOGENOM" id="CLU_037417_0_0_7"/>
<dbReference type="InterPro" id="IPR001279">
    <property type="entry name" value="Metallo-B-lactamas"/>
</dbReference>
<dbReference type="SUPFAM" id="SSF56281">
    <property type="entry name" value="Metallo-hydrolase/oxidoreductase"/>
    <property type="match status" value="1"/>
</dbReference>
<dbReference type="Gene3D" id="3.60.15.10">
    <property type="entry name" value="Ribonuclease Z/Hydroxyacylglutathione hydrolase-like"/>
    <property type="match status" value="2"/>
</dbReference>
<dbReference type="RefSeq" id="WP_011422941.1">
    <property type="nucleotide sequence ID" value="NC_007760.1"/>
</dbReference>
<dbReference type="AlphaFoldDB" id="Q2IGE7"/>
<dbReference type="STRING" id="290397.Adeh_3895"/>
<dbReference type="KEGG" id="ade:Adeh_3895"/>
<proteinExistence type="predicted"/>
<dbReference type="Pfam" id="PF00753">
    <property type="entry name" value="Lactamase_B"/>
    <property type="match status" value="1"/>
</dbReference>
<accession>Q2IGE7</accession>
<dbReference type="eggNOG" id="COG2333">
    <property type="taxonomic scope" value="Bacteria"/>
</dbReference>
<evidence type="ECO:0000313" key="3">
    <source>
        <dbReference type="EMBL" id="ABC83659.1"/>
    </source>
</evidence>
<name>Q2IGE7_ANADE</name>
<dbReference type="OrthoDB" id="7177610at2"/>
<feature type="compositionally biased region" description="Basic and acidic residues" evidence="1">
    <location>
        <begin position="15"/>
        <end position="37"/>
    </location>
</feature>
<evidence type="ECO:0000313" key="4">
    <source>
        <dbReference type="Proteomes" id="UP000001935"/>
    </source>
</evidence>
<sequence length="508" mass="53023">MRANRKATAAKGSARRTDGRHAARDEVVERPAHRGGREGGAPRVRVRMYRPGLGDCFLLTFQPDTADEAHVLVDIGTVGRGAGVPMEEIARDVAAVTGGRLAAVVATHEHADHLSGFPLLADAGVTAGEAWVAWTEDPADPLARQLQKYRGDLFAAAAQAAAALDAAPREGLLGVLRAGVRDLMAFNGFLPGAAGASLGAAAKGGGLKKTIDAMMRSALGLARRGPRYLSPGDVLEPAWAPGVRVYVLGPPRDEAAIRQLGGHGSPDLYELAAVLGVELPGTPGGPAAGGPVQPFDAALGVPLDRAGALGGVAAAYEAEPWRRIDEATLGAAAELALQLDNATNNTSLVLAIEAGGEVLLFPGDAQLGSWLSWPDVTFAVDEGGRRRTVTGEDLLRRVTFYKVGHHASHNATSRPGLELMSGRNLTAFIPLDEGVARRREWPMPARTLFAALTEKTRGRVLKSDGDAEQAALALAGVSVERLHVETTLPLEAPAGARERAAPRARAHA</sequence>
<dbReference type="EMBL" id="CP000251">
    <property type="protein sequence ID" value="ABC83659.1"/>
    <property type="molecule type" value="Genomic_DNA"/>
</dbReference>
<gene>
    <name evidence="3" type="ordered locus">Adeh_3895</name>
</gene>
<dbReference type="Proteomes" id="UP000001935">
    <property type="component" value="Chromosome"/>
</dbReference>
<reference evidence="3" key="1">
    <citation type="submission" date="2006-01" db="EMBL/GenBank/DDBJ databases">
        <title>Complete sequence of Anaeromyxobacter dehalogenans 2CP-C.</title>
        <authorList>
            <consortium name="US DOE Joint Genome Institute"/>
            <person name="Copeland A."/>
            <person name="Lucas S."/>
            <person name="Lapidus A."/>
            <person name="Barry K."/>
            <person name="Detter J.C."/>
            <person name="Glavina T."/>
            <person name="Hammon N."/>
            <person name="Israni S."/>
            <person name="Pitluck S."/>
            <person name="Brettin T."/>
            <person name="Bruce D."/>
            <person name="Han C."/>
            <person name="Tapia R."/>
            <person name="Gilna P."/>
            <person name="Kiss H."/>
            <person name="Schmutz J."/>
            <person name="Larimer F."/>
            <person name="Land M."/>
            <person name="Kyrpides N."/>
            <person name="Anderson I."/>
            <person name="Sanford R.A."/>
            <person name="Ritalahti K.M."/>
            <person name="Thomas H.S."/>
            <person name="Kirby J.R."/>
            <person name="Zhulin I.B."/>
            <person name="Loeffler F.E."/>
            <person name="Richardson P."/>
        </authorList>
    </citation>
    <scope>NUCLEOTIDE SEQUENCE</scope>
    <source>
        <strain evidence="3">2CP-C</strain>
    </source>
</reference>
<feature type="domain" description="Metallo-beta-lactamase" evidence="2">
    <location>
        <begin position="51"/>
        <end position="182"/>
    </location>
</feature>
<feature type="region of interest" description="Disordered" evidence="1">
    <location>
        <begin position="1"/>
        <end position="43"/>
    </location>
</feature>
<protein>
    <recommendedName>
        <fullName evidence="2">Metallo-beta-lactamase domain-containing protein</fullName>
    </recommendedName>
</protein>